<evidence type="ECO:0000256" key="6">
    <source>
        <dbReference type="ARBA" id="ARBA00022729"/>
    </source>
</evidence>
<organism evidence="13 14">
    <name type="scientific">Candidatus Moanibacter tarae</name>
    <dbReference type="NCBI Taxonomy" id="2200854"/>
    <lineage>
        <taxon>Bacteria</taxon>
        <taxon>Pseudomonadati</taxon>
        <taxon>Verrucomicrobiota</taxon>
        <taxon>Opitutia</taxon>
        <taxon>Puniceicoccales</taxon>
        <taxon>Puniceicoccales incertae sedis</taxon>
        <taxon>Candidatus Moanibacter</taxon>
    </lineage>
</organism>
<keyword evidence="5" id="KW-0812">Transmembrane</keyword>
<protein>
    <submittedName>
        <fullName evidence="13">Ferric-pseudobactin 358 receptor</fullName>
    </submittedName>
</protein>
<keyword evidence="3" id="KW-1134">Transmembrane beta strand</keyword>
<accession>A0A2Z4ARM0</accession>
<dbReference type="GO" id="GO:0015344">
    <property type="term" value="F:siderophore uptake transmembrane transporter activity"/>
    <property type="evidence" value="ECO:0007669"/>
    <property type="project" value="TreeGrafter"/>
</dbReference>
<dbReference type="AlphaFoldDB" id="A0A2Z4ARM0"/>
<keyword evidence="10" id="KW-0998">Cell outer membrane</keyword>
<evidence type="ECO:0000313" key="14">
    <source>
        <dbReference type="Proteomes" id="UP000247465"/>
    </source>
</evidence>
<dbReference type="PANTHER" id="PTHR32552:SF68">
    <property type="entry name" value="FERRICHROME OUTER MEMBRANE TRANSPORTER_PHAGE RECEPTOR"/>
    <property type="match status" value="1"/>
</dbReference>
<evidence type="ECO:0000259" key="12">
    <source>
        <dbReference type="Pfam" id="PF07715"/>
    </source>
</evidence>
<comment type="subcellular location">
    <subcellularLocation>
        <location evidence="1">Cell outer membrane</location>
        <topology evidence="1">Multi-pass membrane protein</topology>
    </subcellularLocation>
</comment>
<keyword evidence="6" id="KW-0732">Signal</keyword>
<evidence type="ECO:0000256" key="9">
    <source>
        <dbReference type="ARBA" id="ARBA00023136"/>
    </source>
</evidence>
<feature type="domain" description="TonB-dependent receptor plug" evidence="12">
    <location>
        <begin position="69"/>
        <end position="164"/>
    </location>
</feature>
<keyword evidence="9" id="KW-0472">Membrane</keyword>
<feature type="compositionally biased region" description="Basic and acidic residues" evidence="11">
    <location>
        <begin position="484"/>
        <end position="495"/>
    </location>
</feature>
<dbReference type="PANTHER" id="PTHR32552">
    <property type="entry name" value="FERRICHROME IRON RECEPTOR-RELATED"/>
    <property type="match status" value="1"/>
</dbReference>
<keyword evidence="2" id="KW-0813">Transport</keyword>
<dbReference type="Gene3D" id="2.170.130.10">
    <property type="entry name" value="TonB-dependent receptor, plug domain"/>
    <property type="match status" value="1"/>
</dbReference>
<evidence type="ECO:0000256" key="7">
    <source>
        <dbReference type="ARBA" id="ARBA00023004"/>
    </source>
</evidence>
<dbReference type="GO" id="GO:0009279">
    <property type="term" value="C:cell outer membrane"/>
    <property type="evidence" value="ECO:0007669"/>
    <property type="project" value="UniProtKB-SubCell"/>
</dbReference>
<dbReference type="KEGG" id="mtar:DF168_01921"/>
<keyword evidence="8" id="KW-0406">Ion transport</keyword>
<dbReference type="InterPro" id="IPR036942">
    <property type="entry name" value="Beta-barrel_TonB_sf"/>
</dbReference>
<dbReference type="Proteomes" id="UP000247465">
    <property type="component" value="Chromosome"/>
</dbReference>
<dbReference type="InterPro" id="IPR037066">
    <property type="entry name" value="Plug_dom_sf"/>
</dbReference>
<evidence type="ECO:0000313" key="13">
    <source>
        <dbReference type="EMBL" id="AWT60702.1"/>
    </source>
</evidence>
<keyword evidence="4" id="KW-0410">Iron transport</keyword>
<evidence type="ECO:0000256" key="2">
    <source>
        <dbReference type="ARBA" id="ARBA00022448"/>
    </source>
</evidence>
<dbReference type="InterPro" id="IPR012910">
    <property type="entry name" value="Plug_dom"/>
</dbReference>
<sequence length="833" mass="92514">MTKKRIHENLTELFLVFALVFSLNVAIAQEESEVEELEEFEIEEEVIDPVGVLPQVPVNSVFGFGQNIVDTPRSVSSISAEMIEQYGIDDINGLVAFSPGTFTTSFFGVAGQLDIRGAPGETYFRGMKRIENPGNYQTPIGASDRVDVVRGPPSPIFGFGKIGGYLNFIPKSARASTGKYYEKPKGSITGTTGSWDKRVLQAEVGGPMALEGKDGGYYLFALVENSDSFYNNVGTDQYIIQSTFNIDLSDRARIEFGEQFQYYSSTENAGWNRVTQALIDNNTYTAGAPLVNPDLHKWGGDGDGFLDQGEAQTVQNITFPLSYFLNSKLGFPLEVPGFGSLPPSGMNGANEVLALDPATVRTTTIHESDVLVDSRDYLDSESLGVFFDLIFDVSDNLSFTNKVFFDWLDREKRASYGFSQRNDGWSLEEKIILAGNTRLGDKIRADWQVAPSFRIYHAETFQDFVVETFDRRDLSLNGGTGTPNDRRANSLDTPEKNPWTGADVTDFWEFGTGLFSNVHIGDKLHLLLGGRTNYVNVETESLAENNRDDDAGNTYKADKWEWAYNLSATYKVPAGFNIYATNARQPLIMTDQTGGVPNSITKSGDPMANTSLWEGGIKGKAMENKFFYTFAVYQQTLQAFNAQQLTVTATRGTGYEVEFRIVPNEFWAFSFAANWQKTVYRPLVEGNADFAFLNPEQVAYLTGLPAKGENYWAGTLSNSNACCEKAHEERPGIPDKTLSFNTTWRSNGPWEANLGVTYLAPVAGDRLTQLKLPEAFIVNGAVVYNTDRWNIRFIGRNISDERYFRGNFPGLFGGVTVLPQLPANWEVSVTHKF</sequence>
<proteinExistence type="predicted"/>
<evidence type="ECO:0000256" key="8">
    <source>
        <dbReference type="ARBA" id="ARBA00023065"/>
    </source>
</evidence>
<evidence type="ECO:0000256" key="1">
    <source>
        <dbReference type="ARBA" id="ARBA00004571"/>
    </source>
</evidence>
<evidence type="ECO:0000256" key="5">
    <source>
        <dbReference type="ARBA" id="ARBA00022692"/>
    </source>
</evidence>
<dbReference type="SUPFAM" id="SSF56935">
    <property type="entry name" value="Porins"/>
    <property type="match status" value="1"/>
</dbReference>
<evidence type="ECO:0000256" key="3">
    <source>
        <dbReference type="ARBA" id="ARBA00022452"/>
    </source>
</evidence>
<reference evidence="13 14" key="1">
    <citation type="submission" date="2018-06" db="EMBL/GenBank/DDBJ databases">
        <title>Draft Genome Sequence of a Novel Marine Bacterium Related to the Verrucomicrobia.</title>
        <authorList>
            <person name="Vosseberg J."/>
            <person name="Martijn J."/>
            <person name="Ettema T.J.G."/>
        </authorList>
    </citation>
    <scope>NUCLEOTIDE SEQUENCE [LARGE SCALE GENOMIC DNA]</scope>
    <source>
        <strain evidence="13">TARA_B100001123</strain>
    </source>
</reference>
<evidence type="ECO:0000256" key="10">
    <source>
        <dbReference type="ARBA" id="ARBA00023237"/>
    </source>
</evidence>
<dbReference type="EMBL" id="CP029803">
    <property type="protein sequence ID" value="AWT60702.1"/>
    <property type="molecule type" value="Genomic_DNA"/>
</dbReference>
<dbReference type="Pfam" id="PF07715">
    <property type="entry name" value="Plug"/>
    <property type="match status" value="1"/>
</dbReference>
<dbReference type="InterPro" id="IPR039426">
    <property type="entry name" value="TonB-dep_rcpt-like"/>
</dbReference>
<keyword evidence="13" id="KW-0675">Receptor</keyword>
<gene>
    <name evidence="13" type="primary">pupA</name>
    <name evidence="13" type="ORF">DF168_01921</name>
</gene>
<dbReference type="Gene3D" id="2.40.170.20">
    <property type="entry name" value="TonB-dependent receptor, beta-barrel domain"/>
    <property type="match status" value="1"/>
</dbReference>
<feature type="region of interest" description="Disordered" evidence="11">
    <location>
        <begin position="476"/>
        <end position="496"/>
    </location>
</feature>
<evidence type="ECO:0000256" key="4">
    <source>
        <dbReference type="ARBA" id="ARBA00022496"/>
    </source>
</evidence>
<name>A0A2Z4ARM0_9BACT</name>
<evidence type="ECO:0000256" key="11">
    <source>
        <dbReference type="SAM" id="MobiDB-lite"/>
    </source>
</evidence>
<keyword evidence="7" id="KW-0408">Iron</keyword>